<sequence length="78" mass="8163">MGEGLSAIYNIGSVDLLISALLLPLMMYIIASGKDAYGYLLIAALLAANYVHFSTKTPEHAGPPSYDLCLEGDACSGP</sequence>
<keyword evidence="1" id="KW-1133">Transmembrane helix</keyword>
<protein>
    <submittedName>
        <fullName evidence="2">Uncharacterized protein</fullName>
    </submittedName>
</protein>
<dbReference type="Proteomes" id="UP001065047">
    <property type="component" value="Unassembled WGS sequence"/>
</dbReference>
<keyword evidence="1" id="KW-0812">Transmembrane</keyword>
<reference evidence="2" key="1">
    <citation type="submission" date="2013-04" db="EMBL/GenBank/DDBJ databases">
        <title>The genome sequencing project of 58 acetic acid bacteria.</title>
        <authorList>
            <person name="Okamoto-Kainuma A."/>
            <person name="Ishikawa M."/>
            <person name="Umino S."/>
            <person name="Koizumi Y."/>
            <person name="Shiwa Y."/>
            <person name="Yoshikawa H."/>
            <person name="Matsutani M."/>
            <person name="Matsushita K."/>
        </authorList>
    </citation>
    <scope>NUCLEOTIDE SEQUENCE</scope>
    <source>
        <strain evidence="2">DSM 14337</strain>
    </source>
</reference>
<gene>
    <name evidence="2" type="ORF">AA14337_3123</name>
</gene>
<keyword evidence="3" id="KW-1185">Reference proteome</keyword>
<comment type="caution">
    <text evidence="2">The sequence shown here is derived from an EMBL/GenBank/DDBJ whole genome shotgun (WGS) entry which is preliminary data.</text>
</comment>
<organism evidence="2 3">
    <name type="scientific">Acetobacter malorum DSM 14337</name>
    <dbReference type="NCBI Taxonomy" id="1307910"/>
    <lineage>
        <taxon>Bacteria</taxon>
        <taxon>Pseudomonadati</taxon>
        <taxon>Pseudomonadota</taxon>
        <taxon>Alphaproteobacteria</taxon>
        <taxon>Acetobacterales</taxon>
        <taxon>Acetobacteraceae</taxon>
        <taxon>Acetobacter</taxon>
    </lineage>
</organism>
<feature type="transmembrane region" description="Helical" evidence="1">
    <location>
        <begin position="36"/>
        <end position="53"/>
    </location>
</feature>
<name>A0ABQ0PZV0_9PROT</name>
<keyword evidence="1" id="KW-0472">Membrane</keyword>
<evidence type="ECO:0000313" key="3">
    <source>
        <dbReference type="Proteomes" id="UP001065047"/>
    </source>
</evidence>
<evidence type="ECO:0000256" key="1">
    <source>
        <dbReference type="SAM" id="Phobius"/>
    </source>
</evidence>
<proteinExistence type="predicted"/>
<feature type="transmembrane region" description="Helical" evidence="1">
    <location>
        <begin position="7"/>
        <end position="30"/>
    </location>
</feature>
<evidence type="ECO:0000313" key="2">
    <source>
        <dbReference type="EMBL" id="GBQ85633.1"/>
    </source>
</evidence>
<accession>A0ABQ0PZV0</accession>
<dbReference type="EMBL" id="BAPF01000054">
    <property type="protein sequence ID" value="GBQ85633.1"/>
    <property type="molecule type" value="Genomic_DNA"/>
</dbReference>